<keyword evidence="14" id="KW-0157">Chromophore</keyword>
<evidence type="ECO:0000256" key="15">
    <source>
        <dbReference type="ARBA" id="ARBA00023026"/>
    </source>
</evidence>
<evidence type="ECO:0000313" key="20">
    <source>
        <dbReference type="Proteomes" id="UP000403266"/>
    </source>
</evidence>
<dbReference type="SUPFAM" id="SSF55785">
    <property type="entry name" value="PYP-like sensor domain (PAS domain)"/>
    <property type="match status" value="4"/>
</dbReference>
<evidence type="ECO:0000256" key="12">
    <source>
        <dbReference type="ARBA" id="ARBA00022777"/>
    </source>
</evidence>
<dbReference type="InterPro" id="IPR000014">
    <property type="entry name" value="PAS"/>
</dbReference>
<dbReference type="CDD" id="cd00130">
    <property type="entry name" value="PAS"/>
    <property type="match status" value="2"/>
</dbReference>
<dbReference type="PANTHER" id="PTHR41523:SF7">
    <property type="entry name" value="HISTIDINE KINASE"/>
    <property type="match status" value="1"/>
</dbReference>
<dbReference type="NCBIfam" id="TIGR00229">
    <property type="entry name" value="sensory_box"/>
    <property type="match status" value="3"/>
</dbReference>
<dbReference type="EC" id="2.7.13.3" evidence="2"/>
<dbReference type="Pfam" id="PF13426">
    <property type="entry name" value="PAS_9"/>
    <property type="match status" value="1"/>
</dbReference>
<comment type="catalytic activity">
    <reaction evidence="1">
        <text>ATP + protein L-histidine = ADP + protein N-phospho-L-histidine.</text>
        <dbReference type="EC" id="2.7.13.3"/>
    </reaction>
</comment>
<dbReference type="InterPro" id="IPR011102">
    <property type="entry name" value="Sig_transdc_His_kinase_HWE"/>
</dbReference>
<evidence type="ECO:0000256" key="11">
    <source>
        <dbReference type="ARBA" id="ARBA00022741"/>
    </source>
</evidence>
<proteinExistence type="predicted"/>
<organism evidence="19 20">
    <name type="scientific">Microvirga tunisiensis</name>
    <dbReference type="NCBI Taxonomy" id="2108360"/>
    <lineage>
        <taxon>Bacteria</taxon>
        <taxon>Pseudomonadati</taxon>
        <taxon>Pseudomonadota</taxon>
        <taxon>Alphaproteobacteria</taxon>
        <taxon>Hyphomicrobiales</taxon>
        <taxon>Methylobacteriaceae</taxon>
        <taxon>Microvirga</taxon>
    </lineage>
</organism>
<dbReference type="Gene3D" id="3.30.565.10">
    <property type="entry name" value="Histidine kinase-like ATPase, C-terminal domain"/>
    <property type="match status" value="1"/>
</dbReference>
<dbReference type="EMBL" id="VOSK01000054">
    <property type="protein sequence ID" value="MPR26591.1"/>
    <property type="molecule type" value="Genomic_DNA"/>
</dbReference>
<evidence type="ECO:0000256" key="1">
    <source>
        <dbReference type="ARBA" id="ARBA00000085"/>
    </source>
</evidence>
<keyword evidence="5" id="KW-0597">Phosphoprotein</keyword>
<dbReference type="SMART" id="SM00091">
    <property type="entry name" value="PAS"/>
    <property type="match status" value="3"/>
</dbReference>
<dbReference type="InterPro" id="IPR013656">
    <property type="entry name" value="PAS_4"/>
</dbReference>
<keyword evidence="16" id="KW-0675">Receptor</keyword>
<dbReference type="InterPro" id="IPR000700">
    <property type="entry name" value="PAS-assoc_C"/>
</dbReference>
<evidence type="ECO:0000256" key="5">
    <source>
        <dbReference type="ARBA" id="ARBA00022553"/>
    </source>
</evidence>
<dbReference type="SMART" id="SM00086">
    <property type="entry name" value="PAC"/>
    <property type="match status" value="2"/>
</dbReference>
<comment type="caution">
    <text evidence="19">The sequence shown here is derived from an EMBL/GenBank/DDBJ whole genome shotgun (WGS) entry which is preliminary data.</text>
</comment>
<dbReference type="Pfam" id="PF08448">
    <property type="entry name" value="PAS_4"/>
    <property type="match status" value="1"/>
</dbReference>
<dbReference type="Gene3D" id="3.30.450.20">
    <property type="entry name" value="PAS domain"/>
    <property type="match status" value="4"/>
</dbReference>
<keyword evidence="20" id="KW-1185">Reference proteome</keyword>
<dbReference type="Proteomes" id="UP000403266">
    <property type="component" value="Unassembled WGS sequence"/>
</dbReference>
<dbReference type="InterPro" id="IPR036890">
    <property type="entry name" value="HATPase_C_sf"/>
</dbReference>
<dbReference type="InterPro" id="IPR013655">
    <property type="entry name" value="PAS_fold_3"/>
</dbReference>
<dbReference type="InterPro" id="IPR035965">
    <property type="entry name" value="PAS-like_dom_sf"/>
</dbReference>
<dbReference type="Gene3D" id="2.10.70.100">
    <property type="match status" value="1"/>
</dbReference>
<dbReference type="PANTHER" id="PTHR41523">
    <property type="entry name" value="TWO-COMPONENT SYSTEM SENSOR PROTEIN"/>
    <property type="match status" value="1"/>
</dbReference>
<evidence type="ECO:0000256" key="9">
    <source>
        <dbReference type="ARBA" id="ARBA00022679"/>
    </source>
</evidence>
<evidence type="ECO:0000256" key="4">
    <source>
        <dbReference type="ARBA" id="ARBA00022543"/>
    </source>
</evidence>
<keyword evidence="10" id="KW-0677">Repeat</keyword>
<evidence type="ECO:0000256" key="17">
    <source>
        <dbReference type="SAM" id="MobiDB-lite"/>
    </source>
</evidence>
<keyword evidence="4" id="KW-0600">Photoreceptor protein</keyword>
<evidence type="ECO:0000256" key="3">
    <source>
        <dbReference type="ARBA" id="ARBA00021740"/>
    </source>
</evidence>
<dbReference type="AlphaFoldDB" id="A0A5N7MHM3"/>
<dbReference type="Pfam" id="PF13188">
    <property type="entry name" value="PAS_8"/>
    <property type="match status" value="1"/>
</dbReference>
<keyword evidence="15" id="KW-0843">Virulence</keyword>
<dbReference type="SMART" id="SM00911">
    <property type="entry name" value="HWE_HK"/>
    <property type="match status" value="1"/>
</dbReference>
<dbReference type="GO" id="GO:0005524">
    <property type="term" value="F:ATP binding"/>
    <property type="evidence" value="ECO:0007669"/>
    <property type="project" value="UniProtKB-KW"/>
</dbReference>
<evidence type="ECO:0000256" key="7">
    <source>
        <dbReference type="ARBA" id="ARBA00022630"/>
    </source>
</evidence>
<name>A0A5N7MHM3_9HYPH</name>
<dbReference type="GO" id="GO:0009881">
    <property type="term" value="F:photoreceptor activity"/>
    <property type="evidence" value="ECO:0007669"/>
    <property type="project" value="UniProtKB-KW"/>
</dbReference>
<dbReference type="Pfam" id="PF07536">
    <property type="entry name" value="HWE_HK"/>
    <property type="match status" value="1"/>
</dbReference>
<evidence type="ECO:0000256" key="10">
    <source>
        <dbReference type="ARBA" id="ARBA00022737"/>
    </source>
</evidence>
<evidence type="ECO:0000256" key="14">
    <source>
        <dbReference type="ARBA" id="ARBA00022991"/>
    </source>
</evidence>
<evidence type="ECO:0000256" key="2">
    <source>
        <dbReference type="ARBA" id="ARBA00012438"/>
    </source>
</evidence>
<evidence type="ECO:0000256" key="8">
    <source>
        <dbReference type="ARBA" id="ARBA00022643"/>
    </source>
</evidence>
<keyword evidence="7" id="KW-0285">Flavoprotein</keyword>
<gene>
    <name evidence="19" type="ORF">FS320_15540</name>
</gene>
<dbReference type="OrthoDB" id="341208at2"/>
<dbReference type="Pfam" id="PF08447">
    <property type="entry name" value="PAS_3"/>
    <property type="match status" value="1"/>
</dbReference>
<keyword evidence="6" id="KW-0716">Sensory transduction</keyword>
<feature type="domain" description="PAC" evidence="18">
    <location>
        <begin position="401"/>
        <end position="454"/>
    </location>
</feature>
<evidence type="ECO:0000256" key="6">
    <source>
        <dbReference type="ARBA" id="ARBA00022606"/>
    </source>
</evidence>
<accession>A0A5N7MHM3</accession>
<dbReference type="GO" id="GO:0004673">
    <property type="term" value="F:protein histidine kinase activity"/>
    <property type="evidence" value="ECO:0007669"/>
    <property type="project" value="UniProtKB-EC"/>
</dbReference>
<evidence type="ECO:0000256" key="13">
    <source>
        <dbReference type="ARBA" id="ARBA00022840"/>
    </source>
</evidence>
<feature type="region of interest" description="Disordered" evidence="17">
    <location>
        <begin position="1"/>
        <end position="34"/>
    </location>
</feature>
<keyword evidence="9" id="KW-0808">Transferase</keyword>
<keyword evidence="8" id="KW-0288">FMN</keyword>
<evidence type="ECO:0000259" key="18">
    <source>
        <dbReference type="PROSITE" id="PS50113"/>
    </source>
</evidence>
<reference evidence="19 20" key="1">
    <citation type="journal article" date="2019" name="Syst. Appl. Microbiol.">
        <title>Microvirga tunisiensis sp. nov., a root nodule symbiotic bacterium isolated from Lupinus micranthus and L. luteus grown in Northern Tunisia.</title>
        <authorList>
            <person name="Msaddak A."/>
            <person name="Rejili M."/>
            <person name="Duran D."/>
            <person name="Mars M."/>
            <person name="Palacios J.M."/>
            <person name="Ruiz-Argueso T."/>
            <person name="Rey L."/>
            <person name="Imperial J."/>
        </authorList>
    </citation>
    <scope>NUCLEOTIDE SEQUENCE [LARGE SCALE GENOMIC DNA]</scope>
    <source>
        <strain evidence="19 20">Lmie10</strain>
    </source>
</reference>
<evidence type="ECO:0000313" key="19">
    <source>
        <dbReference type="EMBL" id="MPR26591.1"/>
    </source>
</evidence>
<keyword evidence="13" id="KW-0067">ATP-binding</keyword>
<keyword evidence="11" id="KW-0547">Nucleotide-binding</keyword>
<keyword evidence="12" id="KW-0418">Kinase</keyword>
<evidence type="ECO:0000256" key="16">
    <source>
        <dbReference type="ARBA" id="ARBA00023170"/>
    </source>
</evidence>
<sequence length="790" mass="89267">MNDIALKGTSPRTSGLQEDKASQARGASHWPSIGGEMGERIRSHDWAATSLGPIQTWPQSLRTMVDLMLASQQPVYIAWGPELTSLYNDSYVPILGTKHPEALGKPYLEVWPEIWDEYRPIVAATMAGEAQYFIDRLVALAGRSGRPMSWFSFSWTPVRDEAGSIAGFYCAATESTDKILTQDALRESKDDALHETGTRYRALFEALDQGFCIVEMVFDEQNRPVDYVFVEVNPVFEEQTGLRDAAGKSMRSFHPEHEHHWFDTYGRVALTGDPERFEHEAAALGRWYDVFAYRIGDPEWRCVAILFDDITERKLAEDARRESEERLRQVQEAARIGSFEFDRRTRKAVASPEYLELYGLPENLSGFFSYEDWIALVHPEDRLWVEAETRAAVADPTRRQLDYEFRICRADTGEMRWITARTKLIRDSGGRFVRSLGAQWDITAEKDAQAALRESEQRYRSFIAHSTEGIWLLEFDPPLDTSLPVEEQVELAYRNGRFVECNDAMAEMYGLARAEDLIGKTLEFSLPSSNPEARAYLAEVILSNYSVAGVESVEQDASGNRKHFDNSMAGIIEDGQLKRLWGIQRDITDRKQAEEQRTLLIHELNHRVKNTLATVQSIASQTLRNAPTMRDAKEALEGRLIALARAHDVLTRESWEGAELKDIVGQAIAPYTSRDENRFHVSGPEIRLSPRMALALAMALQELATNAVKYGALANATGEIRITWEVEPALPKPRVHLRWDESGGPPVRPPSRRGFGSRLIERSLSQDLNGIARIEFRPTGIVCTVDAPLA</sequence>
<dbReference type="RefSeq" id="WP_152712759.1">
    <property type="nucleotide sequence ID" value="NZ_VOSJ01000054.1"/>
</dbReference>
<dbReference type="InterPro" id="IPR001610">
    <property type="entry name" value="PAC"/>
</dbReference>
<dbReference type="PROSITE" id="PS50113">
    <property type="entry name" value="PAC"/>
    <property type="match status" value="1"/>
</dbReference>
<protein>
    <recommendedName>
        <fullName evidence="3">Blue-light-activated histidine kinase</fullName>
        <ecNumber evidence="2">2.7.13.3</ecNumber>
    </recommendedName>
</protein>